<gene>
    <name evidence="1" type="ORF">ACFSR9_12085</name>
</gene>
<comment type="caution">
    <text evidence="1">The sequence shown here is derived from an EMBL/GenBank/DDBJ whole genome shotgun (WGS) entry which is preliminary data.</text>
</comment>
<dbReference type="RefSeq" id="WP_386846138.1">
    <property type="nucleotide sequence ID" value="NZ_JBHUMK010000052.1"/>
</dbReference>
<protein>
    <recommendedName>
        <fullName evidence="3">Right handed beta helix domain-containing protein</fullName>
    </recommendedName>
</protein>
<evidence type="ECO:0000313" key="2">
    <source>
        <dbReference type="Proteomes" id="UP001597475"/>
    </source>
</evidence>
<keyword evidence="2" id="KW-1185">Reference proteome</keyword>
<accession>A0ABW5P4F3</accession>
<name>A0ABW5P4F3_9DEIO</name>
<evidence type="ECO:0000313" key="1">
    <source>
        <dbReference type="EMBL" id="MFD2610172.1"/>
    </source>
</evidence>
<dbReference type="SUPFAM" id="SSF51126">
    <property type="entry name" value="Pectin lyase-like"/>
    <property type="match status" value="1"/>
</dbReference>
<dbReference type="InterPro" id="IPR012334">
    <property type="entry name" value="Pectin_lyas_fold"/>
</dbReference>
<proteinExistence type="predicted"/>
<dbReference type="Gene3D" id="2.160.20.10">
    <property type="entry name" value="Single-stranded right-handed beta-helix, Pectin lyase-like"/>
    <property type="match status" value="1"/>
</dbReference>
<sequence>MTLPKRKLLPLEAAQALDTLHGVVRVEQDKNNAATLEAIEQTRSITGVRPLNREPRVAAPDGSYPADPPNIYRVVRGSGIVDVAWDGNAVTAETPAAVTINQLGRVAVDATYYGVADGAPAQTFMDALAATRKGGTLVCPKVTLIQRDTCSLWIRDRPNAHITVQGNGLVITADPTMRDNFADAKSPTARTDMLYRSGFVFLDASDFDFYNIKYDGRLDVRTPVGSDMSGVGGPRSAWLFGRRAHRIRLNWCQADRAMMDGFTTGAIEDEFVGNGERATQEMLPTDIVLWECEATRSYRQAISPCGSNNLHIHGGKYNDTGRAGKSTSPRAGMCWEAFFFAGFEHRNLGGKITGRPEVAGNMGLGISMENGTVGLKCDDIWVHHNNGSGLSHSGQSGVMDNHIHGTFEHNCQDTTVKVEVSVSGVRNKVSGKVRCDRGVAGASVSNPALDVDLSGLEIVALDPRPGEACGNVLVETVGGTIIYDPITGKHLDWARDANGKVIQEPDKDGNMVDKHNTVPIPASGGKFDGLTLTNATYMDNYYAVLNVDSVGARVTNNKVQNLTGAPLNTTTAVKVVQAVGYAAGNKGPGYATEVDSKAPGEPLTPLTDPASAFSFFKTAGRGLSGETPPRLGLSAELLSRSTTSLIYRLTIIPVYDAGAAGEGGFTLYGPLGYQTIIRSAQTAGPSAVKAPAFVASKERIGVMVPADTFISIPITVDVELQRA</sequence>
<dbReference type="Proteomes" id="UP001597475">
    <property type="component" value="Unassembled WGS sequence"/>
</dbReference>
<dbReference type="EMBL" id="JBHUMK010000052">
    <property type="protein sequence ID" value="MFD2610172.1"/>
    <property type="molecule type" value="Genomic_DNA"/>
</dbReference>
<dbReference type="InterPro" id="IPR011050">
    <property type="entry name" value="Pectin_lyase_fold/virulence"/>
</dbReference>
<evidence type="ECO:0008006" key="3">
    <source>
        <dbReference type="Google" id="ProtNLM"/>
    </source>
</evidence>
<organism evidence="1 2">
    <name type="scientific">Deinococcus taklimakanensis</name>
    <dbReference type="NCBI Taxonomy" id="536443"/>
    <lineage>
        <taxon>Bacteria</taxon>
        <taxon>Thermotogati</taxon>
        <taxon>Deinococcota</taxon>
        <taxon>Deinococci</taxon>
        <taxon>Deinococcales</taxon>
        <taxon>Deinococcaceae</taxon>
        <taxon>Deinococcus</taxon>
    </lineage>
</organism>
<reference evidence="2" key="1">
    <citation type="journal article" date="2019" name="Int. J. Syst. Evol. Microbiol.">
        <title>The Global Catalogue of Microorganisms (GCM) 10K type strain sequencing project: providing services to taxonomists for standard genome sequencing and annotation.</title>
        <authorList>
            <consortium name="The Broad Institute Genomics Platform"/>
            <consortium name="The Broad Institute Genome Sequencing Center for Infectious Disease"/>
            <person name="Wu L."/>
            <person name="Ma J."/>
        </authorList>
    </citation>
    <scope>NUCLEOTIDE SEQUENCE [LARGE SCALE GENOMIC DNA]</scope>
    <source>
        <strain evidence="2">KCTC 33842</strain>
    </source>
</reference>